<keyword evidence="2" id="KW-1185">Reference proteome</keyword>
<gene>
    <name evidence="1" type="ORF">MELIAE_LOCUS11886</name>
</gene>
<evidence type="ECO:0000313" key="1">
    <source>
        <dbReference type="EMBL" id="CAH0562871.1"/>
    </source>
</evidence>
<dbReference type="PANTHER" id="PTHR46704:SF9">
    <property type="entry name" value="BHLH DOMAIN-CONTAINING PROTEIN"/>
    <property type="match status" value="1"/>
</dbReference>
<proteinExistence type="predicted"/>
<dbReference type="Proteomes" id="UP001154078">
    <property type="component" value="Chromosome 8"/>
</dbReference>
<accession>A0A9P0BCV6</accession>
<name>A0A9P0BCV6_BRAAE</name>
<sequence>MMGECDNVPELLTCFLESLIWGYMSHISKKKRESRKNKNELYIFSIGKDLIYAASGHKIKTSKHITLGLTVKSLCNSKKVVNILSKYGHCCSYTTLEELETELTFSTVNSGYVCPEDILRRPDLNTGVAFDNLDRFVETMNGKDTLDDTVGLFTRISYKIRIWCLESCRPCVHENSITDEIARGSFPELSVTTRKTKSRKRRAFEEVNYEIHPFTKKLKITNWSQLK</sequence>
<dbReference type="PANTHER" id="PTHR46704">
    <property type="entry name" value="CXC DOMAIN-CONTAINING PROTEIN-RELATED"/>
    <property type="match status" value="1"/>
</dbReference>
<dbReference type="OrthoDB" id="6762117at2759"/>
<protein>
    <submittedName>
        <fullName evidence="1">Uncharacterized protein</fullName>
    </submittedName>
</protein>
<dbReference type="AlphaFoldDB" id="A0A9P0BCV6"/>
<organism evidence="1 2">
    <name type="scientific">Brassicogethes aeneus</name>
    <name type="common">Rape pollen beetle</name>
    <name type="synonym">Meligethes aeneus</name>
    <dbReference type="NCBI Taxonomy" id="1431903"/>
    <lineage>
        <taxon>Eukaryota</taxon>
        <taxon>Metazoa</taxon>
        <taxon>Ecdysozoa</taxon>
        <taxon>Arthropoda</taxon>
        <taxon>Hexapoda</taxon>
        <taxon>Insecta</taxon>
        <taxon>Pterygota</taxon>
        <taxon>Neoptera</taxon>
        <taxon>Endopterygota</taxon>
        <taxon>Coleoptera</taxon>
        <taxon>Polyphaga</taxon>
        <taxon>Cucujiformia</taxon>
        <taxon>Nitidulidae</taxon>
        <taxon>Meligethinae</taxon>
        <taxon>Brassicogethes</taxon>
    </lineage>
</organism>
<reference evidence="1" key="1">
    <citation type="submission" date="2021-12" db="EMBL/GenBank/DDBJ databases">
        <authorList>
            <person name="King R."/>
        </authorList>
    </citation>
    <scope>NUCLEOTIDE SEQUENCE</scope>
</reference>
<dbReference type="EMBL" id="OV121139">
    <property type="protein sequence ID" value="CAH0562871.1"/>
    <property type="molecule type" value="Genomic_DNA"/>
</dbReference>
<evidence type="ECO:0000313" key="2">
    <source>
        <dbReference type="Proteomes" id="UP001154078"/>
    </source>
</evidence>